<dbReference type="InterPro" id="IPR000489">
    <property type="entry name" value="Pterin-binding_dom"/>
</dbReference>
<keyword evidence="6" id="KW-0479">Metal-binding</keyword>
<dbReference type="GO" id="GO:0046872">
    <property type="term" value="F:metal ion binding"/>
    <property type="evidence" value="ECO:0007669"/>
    <property type="project" value="UniProtKB-KW"/>
</dbReference>
<dbReference type="EC" id="2.5.1.15" evidence="4"/>
<feature type="domain" description="Pterin-binding" evidence="9">
    <location>
        <begin position="2"/>
        <end position="264"/>
    </location>
</feature>
<dbReference type="EMBL" id="RQGD01000022">
    <property type="protein sequence ID" value="TGL60401.1"/>
    <property type="molecule type" value="Genomic_DNA"/>
</dbReference>
<evidence type="ECO:0000256" key="4">
    <source>
        <dbReference type="ARBA" id="ARBA00012458"/>
    </source>
</evidence>
<dbReference type="GO" id="GO:0046656">
    <property type="term" value="P:folic acid biosynthetic process"/>
    <property type="evidence" value="ECO:0007669"/>
    <property type="project" value="UniProtKB-KW"/>
</dbReference>
<comment type="catalytic activity">
    <reaction evidence="1">
        <text>(7,8-dihydropterin-6-yl)methyl diphosphate + 4-aminobenzoate = 7,8-dihydropteroate + diphosphate</text>
        <dbReference type="Rhea" id="RHEA:19949"/>
        <dbReference type="ChEBI" id="CHEBI:17836"/>
        <dbReference type="ChEBI" id="CHEBI:17839"/>
        <dbReference type="ChEBI" id="CHEBI:33019"/>
        <dbReference type="ChEBI" id="CHEBI:72950"/>
        <dbReference type="EC" id="2.5.1.15"/>
    </reaction>
</comment>
<dbReference type="GO" id="GO:0005829">
    <property type="term" value="C:cytosol"/>
    <property type="evidence" value="ECO:0007669"/>
    <property type="project" value="TreeGrafter"/>
</dbReference>
<protein>
    <recommendedName>
        <fullName evidence="4">dihydropteroate synthase</fullName>
        <ecNumber evidence="4">2.5.1.15</ecNumber>
    </recommendedName>
</protein>
<keyword evidence="5 10" id="KW-0808">Transferase</keyword>
<dbReference type="Proteomes" id="UP000297693">
    <property type="component" value="Unassembled WGS sequence"/>
</dbReference>
<evidence type="ECO:0000256" key="8">
    <source>
        <dbReference type="ARBA" id="ARBA00022909"/>
    </source>
</evidence>
<evidence type="ECO:0000256" key="1">
    <source>
        <dbReference type="ARBA" id="ARBA00000012"/>
    </source>
</evidence>
<keyword evidence="7" id="KW-0460">Magnesium</keyword>
<dbReference type="InterPro" id="IPR045031">
    <property type="entry name" value="DHP_synth-like"/>
</dbReference>
<accession>A0A4R9K4H1</accession>
<gene>
    <name evidence="10" type="primary">folP</name>
    <name evidence="10" type="ORF">EHQ58_07290</name>
</gene>
<dbReference type="PROSITE" id="PS50972">
    <property type="entry name" value="PTERIN_BINDING"/>
    <property type="match status" value="1"/>
</dbReference>
<reference evidence="10" key="1">
    <citation type="journal article" date="2019" name="PLoS Negl. Trop. Dis.">
        <title>Revisiting the worldwide diversity of Leptospira species in the environment.</title>
        <authorList>
            <person name="Vincent A.T."/>
            <person name="Schiettekatte O."/>
            <person name="Bourhy P."/>
            <person name="Veyrier F.J."/>
            <person name="Picardeau M."/>
        </authorList>
    </citation>
    <scope>NUCLEOTIDE SEQUENCE [LARGE SCALE GENOMIC DNA]</scope>
    <source>
        <strain evidence="10">201702476</strain>
    </source>
</reference>
<dbReference type="InterPro" id="IPR006390">
    <property type="entry name" value="DHP_synth_dom"/>
</dbReference>
<sequence length="272" mass="30696">MSECFGILNVTEDSFSDGGAFLNPENAERQAIELLSSGSDWIEISGQSSNVQAQLITEEEEWNRIRSILPFLSKQNIRISLDSFRPAVQKKGLEYGVHCLNDISGFTHPDAKSLLQDELAKRESVFLVVMHSHTQGIAKQNSSLTPANVMDQIRSFFLDRQKEIKSWGVREQRIYLDPGMGFFLSEDPEVSFTVLKNLDKLLCEFPRLMVSVSRKSFLSNALGGIPPLEREFATLAAEIFLLQKKIPWIRTHNVLKVKQAEAILQKLDLLSA</sequence>
<dbReference type="AlphaFoldDB" id="A0A4R9K4H1"/>
<dbReference type="OrthoDB" id="9811744at2"/>
<comment type="caution">
    <text evidence="10">The sequence shown here is derived from an EMBL/GenBank/DDBJ whole genome shotgun (WGS) entry which is preliminary data.</text>
</comment>
<dbReference type="PANTHER" id="PTHR20941:SF1">
    <property type="entry name" value="FOLIC ACID SYNTHESIS PROTEIN FOL1"/>
    <property type="match status" value="1"/>
</dbReference>
<evidence type="ECO:0000259" key="9">
    <source>
        <dbReference type="PROSITE" id="PS50972"/>
    </source>
</evidence>
<dbReference type="SUPFAM" id="SSF51717">
    <property type="entry name" value="Dihydropteroate synthetase-like"/>
    <property type="match status" value="1"/>
</dbReference>
<evidence type="ECO:0000313" key="11">
    <source>
        <dbReference type="Proteomes" id="UP000297693"/>
    </source>
</evidence>
<dbReference type="Gene3D" id="3.20.20.20">
    <property type="entry name" value="Dihydropteroate synthase-like"/>
    <property type="match status" value="1"/>
</dbReference>
<evidence type="ECO:0000256" key="2">
    <source>
        <dbReference type="ARBA" id="ARBA00001946"/>
    </source>
</evidence>
<evidence type="ECO:0000256" key="7">
    <source>
        <dbReference type="ARBA" id="ARBA00022842"/>
    </source>
</evidence>
<dbReference type="NCBIfam" id="TIGR01496">
    <property type="entry name" value="DHPS"/>
    <property type="match status" value="1"/>
</dbReference>
<dbReference type="GO" id="GO:0004156">
    <property type="term" value="F:dihydropteroate synthase activity"/>
    <property type="evidence" value="ECO:0007669"/>
    <property type="project" value="UniProtKB-EC"/>
</dbReference>
<evidence type="ECO:0000313" key="10">
    <source>
        <dbReference type="EMBL" id="TGL60401.1"/>
    </source>
</evidence>
<keyword evidence="8" id="KW-0289">Folate biosynthesis</keyword>
<evidence type="ECO:0000256" key="3">
    <source>
        <dbReference type="ARBA" id="ARBA00004763"/>
    </source>
</evidence>
<dbReference type="GO" id="GO:0046654">
    <property type="term" value="P:tetrahydrofolate biosynthetic process"/>
    <property type="evidence" value="ECO:0007669"/>
    <property type="project" value="TreeGrafter"/>
</dbReference>
<comment type="cofactor">
    <cofactor evidence="2">
        <name>Mg(2+)</name>
        <dbReference type="ChEBI" id="CHEBI:18420"/>
    </cofactor>
</comment>
<name>A0A4R9K4H1_9LEPT</name>
<keyword evidence="11" id="KW-1185">Reference proteome</keyword>
<evidence type="ECO:0000256" key="6">
    <source>
        <dbReference type="ARBA" id="ARBA00022723"/>
    </source>
</evidence>
<comment type="pathway">
    <text evidence="3">Cofactor biosynthesis; tetrahydrofolate biosynthesis; 7,8-dihydrofolate from 2-amino-4-hydroxy-6-hydroxymethyl-7,8-dihydropteridine diphosphate and 4-aminobenzoate: step 1/2.</text>
</comment>
<evidence type="ECO:0000256" key="5">
    <source>
        <dbReference type="ARBA" id="ARBA00022679"/>
    </source>
</evidence>
<proteinExistence type="predicted"/>
<dbReference type="Pfam" id="PF00809">
    <property type="entry name" value="Pterin_bind"/>
    <property type="match status" value="1"/>
</dbReference>
<dbReference type="PANTHER" id="PTHR20941">
    <property type="entry name" value="FOLATE SYNTHESIS PROTEINS"/>
    <property type="match status" value="1"/>
</dbReference>
<dbReference type="InterPro" id="IPR011005">
    <property type="entry name" value="Dihydropteroate_synth-like_sf"/>
</dbReference>
<organism evidence="10 11">
    <name type="scientific">Leptospira ognonensis</name>
    <dbReference type="NCBI Taxonomy" id="2484945"/>
    <lineage>
        <taxon>Bacteria</taxon>
        <taxon>Pseudomonadati</taxon>
        <taxon>Spirochaetota</taxon>
        <taxon>Spirochaetia</taxon>
        <taxon>Leptospirales</taxon>
        <taxon>Leptospiraceae</taxon>
        <taxon>Leptospira</taxon>
    </lineage>
</organism>